<evidence type="ECO:0000313" key="2">
    <source>
        <dbReference type="EMBL" id="KAJ2778923.1"/>
    </source>
</evidence>
<feature type="compositionally biased region" description="Basic residues" evidence="1">
    <location>
        <begin position="454"/>
        <end position="468"/>
    </location>
</feature>
<evidence type="ECO:0000256" key="1">
    <source>
        <dbReference type="SAM" id="MobiDB-lite"/>
    </source>
</evidence>
<accession>A0A9W8H6H7</accession>
<reference evidence="2" key="1">
    <citation type="submission" date="2022-07" db="EMBL/GenBank/DDBJ databases">
        <title>Phylogenomic reconstructions and comparative analyses of Kickxellomycotina fungi.</title>
        <authorList>
            <person name="Reynolds N.K."/>
            <person name="Stajich J.E."/>
            <person name="Barry K."/>
            <person name="Grigoriev I.V."/>
            <person name="Crous P."/>
            <person name="Smith M.E."/>
        </authorList>
    </citation>
    <scope>NUCLEOTIDE SEQUENCE</scope>
    <source>
        <strain evidence="2">NBRC 105414</strain>
    </source>
</reference>
<evidence type="ECO:0000313" key="3">
    <source>
        <dbReference type="Proteomes" id="UP001140217"/>
    </source>
</evidence>
<dbReference type="EMBL" id="JANBUL010000203">
    <property type="protein sequence ID" value="KAJ2778923.1"/>
    <property type="molecule type" value="Genomic_DNA"/>
</dbReference>
<feature type="compositionally biased region" description="Pro residues" evidence="1">
    <location>
        <begin position="386"/>
        <end position="409"/>
    </location>
</feature>
<gene>
    <name evidence="2" type="ORF">H4R18_004315</name>
</gene>
<sequence>MLVTAEQVLAHARATGAFDAALSGLIEAFEASEQGAAFEAEAAAALQRAADDPEAQRAGDRAAYLERRLAEHFGRGSGLERLEADARNWLLGRGGALGGPVARVVGEMRGADGLQRHGGVQRALELDPPRLAARGHSFYRRGDAVAAFLSVADPLALERSCVCLSVEIAACDSARNMYTVRDPDAAPGGRAAWVVYWDQMLAIRRPHEQSLRPGDQVYALFRDDYSPDMAVTTEFFPGRVEASDHVTVAVRFDTGELAHVYYDEAFPAGRVGFLRRLSDDRRRARNAPGATVDIAGRPVPSFTGFWPATARPALHKHGRRVRHRQPPPILIDHRSRYQSPPGALSPGSSSDMDLGSSNASPSPAPAEISGPIETPGPAPVVSAPAVPTPAPPAPNVSAPAPPPPEPAPAPVRRRPTRFDQGPPLPSPGEEGEIDTGEEGEVRSPPAHWEDAHGCRRRASSRSSSRHRSREPYGRGRYRSREPYGDRYTSRDRDWGRDRSRDRMDRADRRGRSPSPDRGAWPRRSYDRRDRY</sequence>
<name>A0A9W8H6H7_9FUNG</name>
<comment type="caution">
    <text evidence="2">The sequence shown here is derived from an EMBL/GenBank/DDBJ whole genome shotgun (WGS) entry which is preliminary data.</text>
</comment>
<dbReference type="OrthoDB" id="5579731at2759"/>
<dbReference type="AlphaFoldDB" id="A0A9W8H6H7"/>
<feature type="compositionally biased region" description="Basic and acidic residues" evidence="1">
    <location>
        <begin position="469"/>
        <end position="510"/>
    </location>
</feature>
<keyword evidence="3" id="KW-1185">Reference proteome</keyword>
<feature type="compositionally biased region" description="Acidic residues" evidence="1">
    <location>
        <begin position="429"/>
        <end position="438"/>
    </location>
</feature>
<dbReference type="Proteomes" id="UP001140217">
    <property type="component" value="Unassembled WGS sequence"/>
</dbReference>
<evidence type="ECO:0008006" key="4">
    <source>
        <dbReference type="Google" id="ProtNLM"/>
    </source>
</evidence>
<feature type="compositionally biased region" description="Basic residues" evidence="1">
    <location>
        <begin position="313"/>
        <end position="325"/>
    </location>
</feature>
<feature type="compositionally biased region" description="Low complexity" evidence="1">
    <location>
        <begin position="339"/>
        <end position="361"/>
    </location>
</feature>
<proteinExistence type="predicted"/>
<protein>
    <recommendedName>
        <fullName evidence="4">SGF29 C-terminal domain-containing protein</fullName>
    </recommendedName>
</protein>
<organism evidence="2 3">
    <name type="scientific">Coemansia javaensis</name>
    <dbReference type="NCBI Taxonomy" id="2761396"/>
    <lineage>
        <taxon>Eukaryota</taxon>
        <taxon>Fungi</taxon>
        <taxon>Fungi incertae sedis</taxon>
        <taxon>Zoopagomycota</taxon>
        <taxon>Kickxellomycotina</taxon>
        <taxon>Kickxellomycetes</taxon>
        <taxon>Kickxellales</taxon>
        <taxon>Kickxellaceae</taxon>
        <taxon>Coemansia</taxon>
    </lineage>
</organism>
<feature type="region of interest" description="Disordered" evidence="1">
    <location>
        <begin position="313"/>
        <end position="531"/>
    </location>
</feature>